<evidence type="ECO:0000256" key="1">
    <source>
        <dbReference type="SAM" id="MobiDB-lite"/>
    </source>
</evidence>
<organism evidence="3 5">
    <name type="scientific">Vanilla planifolia</name>
    <name type="common">Vanilla</name>
    <dbReference type="NCBI Taxonomy" id="51239"/>
    <lineage>
        <taxon>Eukaryota</taxon>
        <taxon>Viridiplantae</taxon>
        <taxon>Streptophyta</taxon>
        <taxon>Embryophyta</taxon>
        <taxon>Tracheophyta</taxon>
        <taxon>Spermatophyta</taxon>
        <taxon>Magnoliopsida</taxon>
        <taxon>Liliopsida</taxon>
        <taxon>Asparagales</taxon>
        <taxon>Orchidaceae</taxon>
        <taxon>Vanilloideae</taxon>
        <taxon>Vanilleae</taxon>
        <taxon>Vanilla</taxon>
    </lineage>
</organism>
<feature type="compositionally biased region" description="Polar residues" evidence="1">
    <location>
        <begin position="63"/>
        <end position="75"/>
    </location>
</feature>
<dbReference type="Proteomes" id="UP000639772">
    <property type="component" value="Chromosome 11"/>
</dbReference>
<dbReference type="EMBL" id="JADCNL010000011">
    <property type="protein sequence ID" value="KAG0461676.1"/>
    <property type="molecule type" value="Genomic_DNA"/>
</dbReference>
<comment type="caution">
    <text evidence="3">The sequence shown here is derived from an EMBL/GenBank/DDBJ whole genome shotgun (WGS) entry which is preliminary data.</text>
</comment>
<dbReference type="EMBL" id="JADCNM010000011">
    <property type="protein sequence ID" value="KAG0463177.1"/>
    <property type="molecule type" value="Genomic_DNA"/>
</dbReference>
<gene>
    <name evidence="3" type="ORF">HPP92_021653</name>
    <name evidence="2" type="ORF">HPP92_021973</name>
</gene>
<feature type="region of interest" description="Disordered" evidence="1">
    <location>
        <begin position="35"/>
        <end position="75"/>
    </location>
</feature>
<protein>
    <submittedName>
        <fullName evidence="3">Uncharacterized protein</fullName>
    </submittedName>
</protein>
<feature type="compositionally biased region" description="Acidic residues" evidence="1">
    <location>
        <begin position="43"/>
        <end position="52"/>
    </location>
</feature>
<sequence>MKDTGGVHNLSQNILRAVDIATQFVVVDEYGRIIPPPSNWRSDDDDDDDDGSSDSASRKTKTEAANTSVLLPDTLSQNCTRKPAKTLQNLQKFFKMYPTAPPTRAYWRCSMLPSDLPHHEWVLEFHVITDKASMPDVAHTAVIEACQPTLRSPDDAIRHFNLNAFLPVSHPAILAVPQYGPQVRTWNSVGSKVPKAVDDEGVMRPNAPPTYSAFVSKVTPGTRGLTGARQLLRDETQGISCLMRRL</sequence>
<evidence type="ECO:0000313" key="3">
    <source>
        <dbReference type="EMBL" id="KAG0463177.1"/>
    </source>
</evidence>
<proteinExistence type="predicted"/>
<keyword evidence="4" id="KW-1185">Reference proteome</keyword>
<name>A0A835UIR4_VANPL</name>
<evidence type="ECO:0000313" key="4">
    <source>
        <dbReference type="Proteomes" id="UP000636800"/>
    </source>
</evidence>
<dbReference type="Proteomes" id="UP000636800">
    <property type="component" value="Chromosome 11"/>
</dbReference>
<dbReference type="AlphaFoldDB" id="A0A835UIR4"/>
<accession>A0A835UIR4</accession>
<evidence type="ECO:0000313" key="5">
    <source>
        <dbReference type="Proteomes" id="UP000639772"/>
    </source>
</evidence>
<reference evidence="4 5" key="1">
    <citation type="journal article" date="2020" name="Nat. Food">
        <title>A phased Vanilla planifolia genome enables genetic improvement of flavour and production.</title>
        <authorList>
            <person name="Hasing T."/>
            <person name="Tang H."/>
            <person name="Brym M."/>
            <person name="Khazi F."/>
            <person name="Huang T."/>
            <person name="Chambers A.H."/>
        </authorList>
    </citation>
    <scope>NUCLEOTIDE SEQUENCE [LARGE SCALE GENOMIC DNA]</scope>
    <source>
        <tissue evidence="3">Leaf</tissue>
    </source>
</reference>
<evidence type="ECO:0000313" key="2">
    <source>
        <dbReference type="EMBL" id="KAG0461676.1"/>
    </source>
</evidence>